<evidence type="ECO:0000313" key="2">
    <source>
        <dbReference type="EMBL" id="OKL39524.1"/>
    </source>
</evidence>
<dbReference type="Proteomes" id="UP000186551">
    <property type="component" value="Unassembled WGS sequence"/>
</dbReference>
<dbReference type="RefSeq" id="WP_073852860.1">
    <property type="nucleotide sequence ID" value="NZ_LVWA01000008.1"/>
</dbReference>
<feature type="domain" description="Helix-turn-helix" evidence="1">
    <location>
        <begin position="1"/>
        <end position="42"/>
    </location>
</feature>
<dbReference type="AlphaFoldDB" id="A0A1Q5PBE0"/>
<reference evidence="2 3" key="1">
    <citation type="submission" date="2016-03" db="EMBL/GenBank/DDBJ databases">
        <title>Genome sequence of Pontibacter sp. nov., of the family cytophagaceae, isolated from marine sediment of the Yellow Sea, China.</title>
        <authorList>
            <person name="Zhang G."/>
            <person name="Zhang R."/>
        </authorList>
    </citation>
    <scope>NUCLEOTIDE SEQUENCE [LARGE SCALE GENOMIC DNA]</scope>
    <source>
        <strain evidence="2 3">S10-8</strain>
    </source>
</reference>
<gene>
    <name evidence="2" type="ORF">A3841_00815</name>
</gene>
<dbReference type="Pfam" id="PF12728">
    <property type="entry name" value="HTH_17"/>
    <property type="match status" value="1"/>
</dbReference>
<keyword evidence="3" id="KW-1185">Reference proteome</keyword>
<evidence type="ECO:0000313" key="3">
    <source>
        <dbReference type="Proteomes" id="UP000186551"/>
    </source>
</evidence>
<evidence type="ECO:0000259" key="1">
    <source>
        <dbReference type="Pfam" id="PF12728"/>
    </source>
</evidence>
<proteinExistence type="predicted"/>
<dbReference type="EMBL" id="LVWA01000008">
    <property type="protein sequence ID" value="OKL39524.1"/>
    <property type="molecule type" value="Genomic_DNA"/>
</dbReference>
<accession>A0A1Q5PBE0</accession>
<name>A0A1Q5PBE0_9BACT</name>
<protein>
    <recommendedName>
        <fullName evidence="1">Helix-turn-helix domain-containing protein</fullName>
    </recommendedName>
</protein>
<sequence length="88" mass="9836">MLTVAQAAAFLKLSVGTVYLKVSNKEIPVNKRGIRLYFYESEQAQAVKGILKQNSGIRICPLTKLYSFSNPETGFNIKKIKPLIFSIV</sequence>
<dbReference type="OrthoDB" id="597977at2"/>
<organism evidence="2 3">
    <name type="scientific">Pontibacter flavimaris</name>
    <dbReference type="NCBI Taxonomy" id="1797110"/>
    <lineage>
        <taxon>Bacteria</taxon>
        <taxon>Pseudomonadati</taxon>
        <taxon>Bacteroidota</taxon>
        <taxon>Cytophagia</taxon>
        <taxon>Cytophagales</taxon>
        <taxon>Hymenobacteraceae</taxon>
        <taxon>Pontibacter</taxon>
    </lineage>
</organism>
<dbReference type="InterPro" id="IPR041657">
    <property type="entry name" value="HTH_17"/>
</dbReference>
<comment type="caution">
    <text evidence="2">The sequence shown here is derived from an EMBL/GenBank/DDBJ whole genome shotgun (WGS) entry which is preliminary data.</text>
</comment>